<dbReference type="AlphaFoldDB" id="A0A0A9E579"/>
<organism evidence="2">
    <name type="scientific">Arundo donax</name>
    <name type="common">Giant reed</name>
    <name type="synonym">Donax arundinaceus</name>
    <dbReference type="NCBI Taxonomy" id="35708"/>
    <lineage>
        <taxon>Eukaryota</taxon>
        <taxon>Viridiplantae</taxon>
        <taxon>Streptophyta</taxon>
        <taxon>Embryophyta</taxon>
        <taxon>Tracheophyta</taxon>
        <taxon>Spermatophyta</taxon>
        <taxon>Magnoliopsida</taxon>
        <taxon>Liliopsida</taxon>
        <taxon>Poales</taxon>
        <taxon>Poaceae</taxon>
        <taxon>PACMAD clade</taxon>
        <taxon>Arundinoideae</taxon>
        <taxon>Arundineae</taxon>
        <taxon>Arundo</taxon>
    </lineage>
</organism>
<feature type="compositionally biased region" description="Basic and acidic residues" evidence="1">
    <location>
        <begin position="15"/>
        <end position="27"/>
    </location>
</feature>
<feature type="region of interest" description="Disordered" evidence="1">
    <location>
        <begin position="1"/>
        <end position="27"/>
    </location>
</feature>
<accession>A0A0A9E579</accession>
<reference evidence="2" key="1">
    <citation type="submission" date="2014-09" db="EMBL/GenBank/DDBJ databases">
        <authorList>
            <person name="Magalhaes I.L.F."/>
            <person name="Oliveira U."/>
            <person name="Santos F.R."/>
            <person name="Vidigal T.H.D.A."/>
            <person name="Brescovit A.D."/>
            <person name="Santos A.J."/>
        </authorList>
    </citation>
    <scope>NUCLEOTIDE SEQUENCE</scope>
    <source>
        <tissue evidence="2">Shoot tissue taken approximately 20 cm above the soil surface</tissue>
    </source>
</reference>
<dbReference type="EMBL" id="GBRH01203727">
    <property type="protein sequence ID" value="JAD94168.1"/>
    <property type="molecule type" value="Transcribed_RNA"/>
</dbReference>
<feature type="compositionally biased region" description="Polar residues" evidence="1">
    <location>
        <begin position="1"/>
        <end position="11"/>
    </location>
</feature>
<protein>
    <submittedName>
        <fullName evidence="2">Uncharacterized protein</fullName>
    </submittedName>
</protein>
<sequence>MYGQANDQLTIKQRGGGEERKKDLMRS</sequence>
<evidence type="ECO:0000256" key="1">
    <source>
        <dbReference type="SAM" id="MobiDB-lite"/>
    </source>
</evidence>
<name>A0A0A9E579_ARUDO</name>
<proteinExistence type="predicted"/>
<reference evidence="2" key="2">
    <citation type="journal article" date="2015" name="Data Brief">
        <title>Shoot transcriptome of the giant reed, Arundo donax.</title>
        <authorList>
            <person name="Barrero R.A."/>
            <person name="Guerrero F.D."/>
            <person name="Moolhuijzen P."/>
            <person name="Goolsby J.A."/>
            <person name="Tidwell J."/>
            <person name="Bellgard S.E."/>
            <person name="Bellgard M.I."/>
        </authorList>
    </citation>
    <scope>NUCLEOTIDE SEQUENCE</scope>
    <source>
        <tissue evidence="2">Shoot tissue taken approximately 20 cm above the soil surface</tissue>
    </source>
</reference>
<evidence type="ECO:0000313" key="2">
    <source>
        <dbReference type="EMBL" id="JAD94168.1"/>
    </source>
</evidence>